<evidence type="ECO:0000313" key="10">
    <source>
        <dbReference type="Proteomes" id="UP000482671"/>
    </source>
</evidence>
<dbReference type="PANTHER" id="PTHR43133">
    <property type="entry name" value="RNA POLYMERASE ECF-TYPE SIGMA FACTO"/>
    <property type="match status" value="1"/>
</dbReference>
<dbReference type="SUPFAM" id="SSF88946">
    <property type="entry name" value="Sigma2 domain of RNA polymerase sigma factors"/>
    <property type="match status" value="1"/>
</dbReference>
<dbReference type="InterPro" id="IPR007627">
    <property type="entry name" value="RNA_pol_sigma70_r2"/>
</dbReference>
<evidence type="ECO:0000256" key="3">
    <source>
        <dbReference type="ARBA" id="ARBA00023082"/>
    </source>
</evidence>
<reference evidence="8" key="2">
    <citation type="submission" date="2022-01" db="EMBL/GenBank/DDBJ databases">
        <title>Novel bile acid biosynthetic pathways are enriched in the microbiome of centenarians.</title>
        <authorList>
            <person name="Sato Y."/>
            <person name="Atarashi K."/>
            <person name="Plichta R.D."/>
            <person name="Arai Y."/>
            <person name="Sasajima S."/>
            <person name="Kearney M.S."/>
            <person name="Suda W."/>
            <person name="Takeshita K."/>
            <person name="Sasaki T."/>
            <person name="Okamoto S."/>
            <person name="Skelly N.A."/>
            <person name="Okamura Y."/>
            <person name="Vlamakis H."/>
            <person name="Li Y."/>
            <person name="Tanoue T."/>
            <person name="Takei H."/>
            <person name="Nittono H."/>
            <person name="Narushima S."/>
            <person name="Irie J."/>
            <person name="Itoh H."/>
            <person name="Moriya K."/>
            <person name="Sugiura Y."/>
            <person name="Suematsu M."/>
            <person name="Moritoki N."/>
            <person name="Shibata S."/>
            <person name="Littman R.D."/>
            <person name="Fischbach A.M."/>
            <person name="Uwamino Y."/>
            <person name="Inoue T."/>
            <person name="Honda A."/>
            <person name="Hattori M."/>
            <person name="Murai T."/>
            <person name="Xavier J.R."/>
            <person name="Hirose N."/>
            <person name="Honda K."/>
        </authorList>
    </citation>
    <scope>NUCLEOTIDE SEQUENCE</scope>
    <source>
        <strain evidence="8">CE91-St3</strain>
    </source>
</reference>
<evidence type="ECO:0000259" key="7">
    <source>
        <dbReference type="Pfam" id="PF08281"/>
    </source>
</evidence>
<sequence>MKMEETNVHLIEECRRGNRTAQLALYKQFAQRLYVACLRIVGNVPEAEEAMQDSFLKIFTRLDQYRDGQCFEAWMHRIAVHTAIDYVRRQTPDWEELSDDYTEPDDDGPDEEEIRYSVAQVKEACKKLPVGYRVILSLYLFEGYDMEEIASILKIRPSSVRSQYLRAKRKLLDIIAANKENG</sequence>
<organism evidence="9 10">
    <name type="scientific">Parabacteroides merdae</name>
    <dbReference type="NCBI Taxonomy" id="46503"/>
    <lineage>
        <taxon>Bacteria</taxon>
        <taxon>Pseudomonadati</taxon>
        <taxon>Bacteroidota</taxon>
        <taxon>Bacteroidia</taxon>
        <taxon>Bacteroidales</taxon>
        <taxon>Tannerellaceae</taxon>
        <taxon>Parabacteroides</taxon>
    </lineage>
</organism>
<dbReference type="Gene3D" id="1.10.1740.10">
    <property type="match status" value="1"/>
</dbReference>
<dbReference type="Pfam" id="PF04542">
    <property type="entry name" value="Sigma70_r2"/>
    <property type="match status" value="1"/>
</dbReference>
<comment type="caution">
    <text evidence="9">The sequence shown here is derived from an EMBL/GenBank/DDBJ whole genome shotgun (WGS) entry which is preliminary data.</text>
</comment>
<dbReference type="Gene3D" id="1.10.10.10">
    <property type="entry name" value="Winged helix-like DNA-binding domain superfamily/Winged helix DNA-binding domain"/>
    <property type="match status" value="1"/>
</dbReference>
<dbReference type="GO" id="GO:0003677">
    <property type="term" value="F:DNA binding"/>
    <property type="evidence" value="ECO:0007669"/>
    <property type="project" value="UniProtKB-KW"/>
</dbReference>
<proteinExistence type="inferred from homology"/>
<evidence type="ECO:0000256" key="5">
    <source>
        <dbReference type="ARBA" id="ARBA00023163"/>
    </source>
</evidence>
<dbReference type="SUPFAM" id="SSF88659">
    <property type="entry name" value="Sigma3 and sigma4 domains of RNA polymerase sigma factors"/>
    <property type="match status" value="1"/>
</dbReference>
<keyword evidence="4" id="KW-0238">DNA-binding</keyword>
<dbReference type="Proteomes" id="UP001055114">
    <property type="component" value="Unassembled WGS sequence"/>
</dbReference>
<reference evidence="9 10" key="1">
    <citation type="journal article" date="2019" name="Nat. Med.">
        <title>A library of human gut bacterial isolates paired with longitudinal multiomics data enables mechanistic microbiome research.</title>
        <authorList>
            <person name="Poyet M."/>
            <person name="Groussin M."/>
            <person name="Gibbons S.M."/>
            <person name="Avila-Pacheco J."/>
            <person name="Jiang X."/>
            <person name="Kearney S.M."/>
            <person name="Perrotta A.R."/>
            <person name="Berdy B."/>
            <person name="Zhao S."/>
            <person name="Lieberman T.D."/>
            <person name="Swanson P.K."/>
            <person name="Smith M."/>
            <person name="Roesemann S."/>
            <person name="Alexander J.E."/>
            <person name="Rich S.A."/>
            <person name="Livny J."/>
            <person name="Vlamakis H."/>
            <person name="Clish C."/>
            <person name="Bullock K."/>
            <person name="Deik A."/>
            <person name="Scott J."/>
            <person name="Pierce K.A."/>
            <person name="Xavier R.J."/>
            <person name="Alm E.J."/>
        </authorList>
    </citation>
    <scope>NUCLEOTIDE SEQUENCE [LARGE SCALE GENOMIC DNA]</scope>
    <source>
        <strain evidence="9 10">BIOML-A11</strain>
    </source>
</reference>
<feature type="domain" description="RNA polymerase sigma-70 region 2" evidence="6">
    <location>
        <begin position="25"/>
        <end position="91"/>
    </location>
</feature>
<dbReference type="GO" id="GO:0016987">
    <property type="term" value="F:sigma factor activity"/>
    <property type="evidence" value="ECO:0007669"/>
    <property type="project" value="UniProtKB-KW"/>
</dbReference>
<dbReference type="Pfam" id="PF08281">
    <property type="entry name" value="Sigma70_r4_2"/>
    <property type="match status" value="1"/>
</dbReference>
<evidence type="ECO:0000256" key="4">
    <source>
        <dbReference type="ARBA" id="ARBA00023125"/>
    </source>
</evidence>
<name>A0A354MLE0_9BACT</name>
<evidence type="ECO:0000313" key="8">
    <source>
        <dbReference type="EMBL" id="GKH70362.1"/>
    </source>
</evidence>
<dbReference type="STRING" id="46503.ERS852463_01060"/>
<dbReference type="InterPro" id="IPR013249">
    <property type="entry name" value="RNA_pol_sigma70_r4_t2"/>
</dbReference>
<comment type="similarity">
    <text evidence="1">Belongs to the sigma-70 factor family. ECF subfamily.</text>
</comment>
<keyword evidence="5" id="KW-0804">Transcription</keyword>
<dbReference type="GO" id="GO:0006352">
    <property type="term" value="P:DNA-templated transcription initiation"/>
    <property type="evidence" value="ECO:0007669"/>
    <property type="project" value="InterPro"/>
</dbReference>
<evidence type="ECO:0000256" key="1">
    <source>
        <dbReference type="ARBA" id="ARBA00010641"/>
    </source>
</evidence>
<keyword evidence="3" id="KW-0731">Sigma factor</keyword>
<dbReference type="InterPro" id="IPR013324">
    <property type="entry name" value="RNA_pol_sigma_r3/r4-like"/>
</dbReference>
<gene>
    <name evidence="8" type="primary">algU</name>
    <name evidence="8" type="ORF">CE91St3_02250</name>
    <name evidence="9" type="ORF">GME02_06665</name>
</gene>
<dbReference type="Proteomes" id="UP000482671">
    <property type="component" value="Unassembled WGS sequence"/>
</dbReference>
<dbReference type="InterPro" id="IPR036388">
    <property type="entry name" value="WH-like_DNA-bd_sf"/>
</dbReference>
<accession>A0A354MLE0</accession>
<keyword evidence="2" id="KW-0805">Transcription regulation</keyword>
<dbReference type="EMBL" id="BQNZ01000001">
    <property type="protein sequence ID" value="GKH70362.1"/>
    <property type="molecule type" value="Genomic_DNA"/>
</dbReference>
<evidence type="ECO:0000259" key="6">
    <source>
        <dbReference type="Pfam" id="PF04542"/>
    </source>
</evidence>
<dbReference type="EMBL" id="WNDD01000006">
    <property type="protein sequence ID" value="MTV01354.1"/>
    <property type="molecule type" value="Genomic_DNA"/>
</dbReference>
<evidence type="ECO:0000256" key="2">
    <source>
        <dbReference type="ARBA" id="ARBA00023015"/>
    </source>
</evidence>
<dbReference type="PANTHER" id="PTHR43133:SF8">
    <property type="entry name" value="RNA POLYMERASE SIGMA FACTOR HI_1459-RELATED"/>
    <property type="match status" value="1"/>
</dbReference>
<protein>
    <submittedName>
        <fullName evidence="8">RNA polymerase sigma factor RpoE</fullName>
    </submittedName>
    <submittedName>
        <fullName evidence="9">Sigma-70 family RNA polymerase sigma factor</fullName>
    </submittedName>
</protein>
<dbReference type="NCBIfam" id="TIGR02937">
    <property type="entry name" value="sigma70-ECF"/>
    <property type="match status" value="1"/>
</dbReference>
<dbReference type="AlphaFoldDB" id="A0A354MLE0"/>
<dbReference type="InterPro" id="IPR039425">
    <property type="entry name" value="RNA_pol_sigma-70-like"/>
</dbReference>
<dbReference type="GeneID" id="49204208"/>
<dbReference type="RefSeq" id="WP_005634259.1">
    <property type="nucleotide sequence ID" value="NZ_BAABYG010000001.1"/>
</dbReference>
<dbReference type="InterPro" id="IPR014284">
    <property type="entry name" value="RNA_pol_sigma-70_dom"/>
</dbReference>
<feature type="domain" description="RNA polymerase sigma factor 70 region 4 type 2" evidence="7">
    <location>
        <begin position="121"/>
        <end position="171"/>
    </location>
</feature>
<dbReference type="OrthoDB" id="1056775at2"/>
<evidence type="ECO:0000313" key="9">
    <source>
        <dbReference type="EMBL" id="MTV01354.1"/>
    </source>
</evidence>
<dbReference type="InterPro" id="IPR013325">
    <property type="entry name" value="RNA_pol_sigma_r2"/>
</dbReference>